<feature type="coiled-coil region" evidence="5">
    <location>
        <begin position="146"/>
        <end position="173"/>
    </location>
</feature>
<evidence type="ECO:0000256" key="5">
    <source>
        <dbReference type="SAM" id="Coils"/>
    </source>
</evidence>
<dbReference type="AlphaFoldDB" id="A0AAQ3L4Q4"/>
<evidence type="ECO:0000256" key="2">
    <source>
        <dbReference type="ARBA" id="ARBA00022771"/>
    </source>
</evidence>
<dbReference type="PANTHER" id="PTHR42647">
    <property type="entry name" value="SBP (S-RIBONUCLEASE BINDING PROTEIN) FAMILY PROTEIN"/>
    <property type="match status" value="1"/>
</dbReference>
<evidence type="ECO:0000259" key="6">
    <source>
        <dbReference type="PROSITE" id="PS50089"/>
    </source>
</evidence>
<keyword evidence="5" id="KW-0175">Coiled coil</keyword>
<dbReference type="InterPro" id="IPR013083">
    <property type="entry name" value="Znf_RING/FYVE/PHD"/>
</dbReference>
<evidence type="ECO:0000256" key="4">
    <source>
        <dbReference type="PROSITE-ProRule" id="PRU00175"/>
    </source>
</evidence>
<dbReference type="Proteomes" id="UP001327560">
    <property type="component" value="Chromosome 8"/>
</dbReference>
<dbReference type="PROSITE" id="PS50089">
    <property type="entry name" value="ZF_RING_2"/>
    <property type="match status" value="1"/>
</dbReference>
<keyword evidence="8" id="KW-1185">Reference proteome</keyword>
<dbReference type="GO" id="GO:0008270">
    <property type="term" value="F:zinc ion binding"/>
    <property type="evidence" value="ECO:0007669"/>
    <property type="project" value="UniProtKB-KW"/>
</dbReference>
<accession>A0AAQ3L4Q4</accession>
<dbReference type="Gene3D" id="3.30.40.10">
    <property type="entry name" value="Zinc/RING finger domain, C3HC4 (zinc finger)"/>
    <property type="match status" value="1"/>
</dbReference>
<proteinExistence type="predicted"/>
<gene>
    <name evidence="7" type="ORF">Cni_G26954</name>
</gene>
<evidence type="ECO:0000256" key="3">
    <source>
        <dbReference type="ARBA" id="ARBA00022833"/>
    </source>
</evidence>
<evidence type="ECO:0000313" key="8">
    <source>
        <dbReference type="Proteomes" id="UP001327560"/>
    </source>
</evidence>
<keyword evidence="2 4" id="KW-0863">Zinc-finger</keyword>
<dbReference type="GO" id="GO:0004842">
    <property type="term" value="F:ubiquitin-protein transferase activity"/>
    <property type="evidence" value="ECO:0007669"/>
    <property type="project" value="TreeGrafter"/>
</dbReference>
<dbReference type="PANTHER" id="PTHR42647:SF5">
    <property type="entry name" value="SBP (S-RIBONUCLEASE BINDING PROTEIN) FAMILY PROTEIN"/>
    <property type="match status" value="1"/>
</dbReference>
<feature type="domain" description="RING-type" evidence="6">
    <location>
        <begin position="237"/>
        <end position="274"/>
    </location>
</feature>
<dbReference type="Pfam" id="PF13920">
    <property type="entry name" value="zf-C3HC4_3"/>
    <property type="match status" value="1"/>
</dbReference>
<dbReference type="EMBL" id="CP136897">
    <property type="protein sequence ID" value="WOL18161.1"/>
    <property type="molecule type" value="Genomic_DNA"/>
</dbReference>
<evidence type="ECO:0000256" key="1">
    <source>
        <dbReference type="ARBA" id="ARBA00022723"/>
    </source>
</evidence>
<reference evidence="7 8" key="1">
    <citation type="submission" date="2023-10" db="EMBL/GenBank/DDBJ databases">
        <title>Chromosome-scale genome assembly provides insights into flower coloration mechanisms of Canna indica.</title>
        <authorList>
            <person name="Li C."/>
        </authorList>
    </citation>
    <scope>NUCLEOTIDE SEQUENCE [LARGE SCALE GENOMIC DNA]</scope>
    <source>
        <tissue evidence="7">Flower</tissue>
    </source>
</reference>
<keyword evidence="1" id="KW-0479">Metal-binding</keyword>
<dbReference type="InterPro" id="IPR001841">
    <property type="entry name" value="Znf_RING"/>
</dbReference>
<organism evidence="7 8">
    <name type="scientific">Canna indica</name>
    <name type="common">Indian-shot</name>
    <dbReference type="NCBI Taxonomy" id="4628"/>
    <lineage>
        <taxon>Eukaryota</taxon>
        <taxon>Viridiplantae</taxon>
        <taxon>Streptophyta</taxon>
        <taxon>Embryophyta</taxon>
        <taxon>Tracheophyta</taxon>
        <taxon>Spermatophyta</taxon>
        <taxon>Magnoliopsida</taxon>
        <taxon>Liliopsida</taxon>
        <taxon>Zingiberales</taxon>
        <taxon>Cannaceae</taxon>
        <taxon>Canna</taxon>
    </lineage>
</organism>
<sequence>MVIQAAQSEKRNWELMANGLEQASVDCVVNRSSDLIAGANRRKRGRNETESLAATIEAEAAAGQAPTAAAAAASNLMFWQALSAGQASASPSPMLGNPVAQPSSSSTSRLNLGEVEAYLRAHDEELRRKLSEKWQSHSRALLCAAEAVANRRVQEKEALAEQAMRQCAELKHQLTYWRAMSMAAEHKIASLRAQLEQTVALAAAERTGESPGHCRAAEDAESTSHLDYRSALSPGSCMVCTRENAAVMAVVPCGHLCLCEDCSVSGDAMICPCCGHPCDGTFRVVF</sequence>
<name>A0AAQ3L4Q4_9LILI</name>
<evidence type="ECO:0000313" key="7">
    <source>
        <dbReference type="EMBL" id="WOL18161.1"/>
    </source>
</evidence>
<protein>
    <submittedName>
        <fullName evidence="7">E3 ubiquitin-protein ligase</fullName>
    </submittedName>
</protein>
<keyword evidence="3" id="KW-0862">Zinc</keyword>